<dbReference type="InterPro" id="IPR012347">
    <property type="entry name" value="Ferritin-like"/>
</dbReference>
<protein>
    <recommendedName>
        <fullName evidence="6">Ferritin/DPS domain-containing protein</fullName>
    </recommendedName>
</protein>
<evidence type="ECO:0000256" key="4">
    <source>
        <dbReference type="ARBA" id="ARBA00023136"/>
    </source>
</evidence>
<comment type="subcellular location">
    <subcellularLocation>
        <location evidence="1">Membrane</location>
        <topology evidence="1">Multi-pass membrane protein</topology>
    </subcellularLocation>
</comment>
<dbReference type="Proteomes" id="UP000320813">
    <property type="component" value="Unassembled WGS sequence"/>
</dbReference>
<dbReference type="SUPFAM" id="SSF47240">
    <property type="entry name" value="Ferritin-like"/>
    <property type="match status" value="1"/>
</dbReference>
<dbReference type="CDD" id="cd00657">
    <property type="entry name" value="Ferritin_like"/>
    <property type="match status" value="1"/>
</dbReference>
<comment type="caution">
    <text evidence="7">The sequence shown here is derived from an EMBL/GenBank/DDBJ whole genome shotgun (WGS) entry which is preliminary data.</text>
</comment>
<dbReference type="InterPro" id="IPR008331">
    <property type="entry name" value="Ferritin_DPS_dom"/>
</dbReference>
<dbReference type="InterPro" id="IPR009078">
    <property type="entry name" value="Ferritin-like_SF"/>
</dbReference>
<evidence type="ECO:0000259" key="6">
    <source>
        <dbReference type="Pfam" id="PF00210"/>
    </source>
</evidence>
<evidence type="ECO:0000256" key="3">
    <source>
        <dbReference type="ARBA" id="ARBA00022989"/>
    </source>
</evidence>
<accession>A0A519BA29</accession>
<dbReference type="Gene3D" id="1.20.1260.10">
    <property type="match status" value="1"/>
</dbReference>
<evidence type="ECO:0000256" key="1">
    <source>
        <dbReference type="ARBA" id="ARBA00004141"/>
    </source>
</evidence>
<dbReference type="Gene3D" id="1.20.1080.10">
    <property type="entry name" value="Glycerol uptake facilitator protein"/>
    <property type="match status" value="1"/>
</dbReference>
<dbReference type="PANTHER" id="PTHR30520">
    <property type="entry name" value="FORMATE TRANSPORTER-RELATED"/>
    <property type="match status" value="1"/>
</dbReference>
<feature type="transmembrane region" description="Helical" evidence="5">
    <location>
        <begin position="283"/>
        <end position="306"/>
    </location>
</feature>
<evidence type="ECO:0000313" key="8">
    <source>
        <dbReference type="Proteomes" id="UP000320813"/>
    </source>
</evidence>
<dbReference type="PANTHER" id="PTHR30520:SF2">
    <property type="entry name" value="INNER MEMBRANE PROTEIN YFDC"/>
    <property type="match status" value="1"/>
</dbReference>
<evidence type="ECO:0000256" key="5">
    <source>
        <dbReference type="SAM" id="Phobius"/>
    </source>
</evidence>
<organism evidence="7 8">
    <name type="scientific">Candidatus Acidulodesulfobacterium ferriphilum</name>
    <dbReference type="NCBI Taxonomy" id="2597223"/>
    <lineage>
        <taxon>Bacteria</taxon>
        <taxon>Deltaproteobacteria</taxon>
        <taxon>Candidatus Acidulodesulfobacterales</taxon>
        <taxon>Candidatus Acidulodesulfobacterium</taxon>
    </lineage>
</organism>
<feature type="transmembrane region" description="Helical" evidence="5">
    <location>
        <begin position="331"/>
        <end position="352"/>
    </location>
</feature>
<gene>
    <name evidence="7" type="ORF">EVJ47_07525</name>
</gene>
<feature type="transmembrane region" description="Helical" evidence="5">
    <location>
        <begin position="230"/>
        <end position="253"/>
    </location>
</feature>
<feature type="domain" description="Ferritin/DPS" evidence="6">
    <location>
        <begin position="24"/>
        <end position="156"/>
    </location>
</feature>
<dbReference type="Pfam" id="PF00210">
    <property type="entry name" value="Ferritin"/>
    <property type="match status" value="1"/>
</dbReference>
<dbReference type="InterPro" id="IPR000292">
    <property type="entry name" value="For/NO2_transpt"/>
</dbReference>
<dbReference type="EMBL" id="SGBD01000004">
    <property type="protein sequence ID" value="RZD14076.1"/>
    <property type="molecule type" value="Genomic_DNA"/>
</dbReference>
<dbReference type="AlphaFoldDB" id="A0A519BA29"/>
<keyword evidence="4 5" id="KW-0472">Membrane</keyword>
<evidence type="ECO:0000313" key="7">
    <source>
        <dbReference type="EMBL" id="RZD14076.1"/>
    </source>
</evidence>
<dbReference type="Pfam" id="PF01226">
    <property type="entry name" value="Form_Nir_trans"/>
    <property type="match status" value="1"/>
</dbReference>
<evidence type="ECO:0000256" key="2">
    <source>
        <dbReference type="ARBA" id="ARBA00022692"/>
    </source>
</evidence>
<keyword evidence="2 5" id="KW-0812">Transmembrane</keyword>
<feature type="transmembrane region" description="Helical" evidence="5">
    <location>
        <begin position="402"/>
        <end position="427"/>
    </location>
</feature>
<keyword evidence="3 5" id="KW-1133">Transmembrane helix</keyword>
<feature type="transmembrane region" description="Helical" evidence="5">
    <location>
        <begin position="364"/>
        <end position="390"/>
    </location>
</feature>
<proteinExistence type="predicted"/>
<dbReference type="GO" id="GO:0005886">
    <property type="term" value="C:plasma membrane"/>
    <property type="evidence" value="ECO:0007669"/>
    <property type="project" value="TreeGrafter"/>
</dbReference>
<dbReference type="GO" id="GO:0015499">
    <property type="term" value="F:formate transmembrane transporter activity"/>
    <property type="evidence" value="ECO:0007669"/>
    <property type="project" value="TreeGrafter"/>
</dbReference>
<reference evidence="7 8" key="1">
    <citation type="submission" date="2019-01" db="EMBL/GenBank/DDBJ databases">
        <title>Insights into ecological role of a new deltaproteobacterial order Candidatus Sinidesulfobacterales (Sva0485) by metagenomics and metatranscriptomics.</title>
        <authorList>
            <person name="Tan S."/>
            <person name="Liu J."/>
            <person name="Fang Y."/>
            <person name="Hedlund B.P."/>
            <person name="Lian Z.H."/>
            <person name="Huang L.Y."/>
            <person name="Li J.T."/>
            <person name="Huang L.N."/>
            <person name="Li W.J."/>
            <person name="Jiang H.C."/>
            <person name="Dong H.L."/>
            <person name="Shu W.S."/>
        </authorList>
    </citation>
    <scope>NUCLEOTIDE SEQUENCE [LARGE SCALE GENOMIC DNA]</scope>
    <source>
        <strain evidence="7">AP3</strain>
    </source>
</reference>
<feature type="transmembrane region" description="Helical" evidence="5">
    <location>
        <begin position="204"/>
        <end position="224"/>
    </location>
</feature>
<sequence>MTDLYIKHDDRDSDKKKIKETILLLQKYLAAEVAGRDLYMEQAKTLKDPTLVQALKSFASTESGHIINIREKITELGGTPKPLDEIREAQKGVSKASHQVAAPLDMLRIDLKIEENAINDYTAGLEITSDPGVRALLENNLAEEIHHSLYLSKRINEVLESTKARIGAINGAEKPGGKEPSEIFKASVEVGQTRLNRTWLEMSMSGLIAGMNVTFGIIASSYVAGATAPFVGANISKIFGALFFPIGFIFLMIGKSELFTENFLVPVTSVIAKKNKIGSLLKLWSLTLIGNMAGIFIFALAIAGSLNQLVPSFVVSHIHSVANSYMSKSPFVMVLSAIFAGWLITLMTWLLIASSGTLARIFIIWIVGFLIFLNSFSHIVVASSEILIAINTGSHISYLSWLYPYVPLTIIGNMIGGLFFVTILQYLQILHATSSSEDIIRSSRELNMFSRAASKKADEVEDIEDTL</sequence>
<dbReference type="InterPro" id="IPR023271">
    <property type="entry name" value="Aquaporin-like"/>
</dbReference>
<dbReference type="GO" id="GO:0008199">
    <property type="term" value="F:ferric iron binding"/>
    <property type="evidence" value="ECO:0007669"/>
    <property type="project" value="InterPro"/>
</dbReference>
<name>A0A519BA29_9DELT</name>